<dbReference type="InterPro" id="IPR036291">
    <property type="entry name" value="NAD(P)-bd_dom_sf"/>
</dbReference>
<protein>
    <submittedName>
        <fullName evidence="4">Hydroxysteroid 17-beta dehydrogenase 10</fullName>
    </submittedName>
</protein>
<dbReference type="Pfam" id="PF00106">
    <property type="entry name" value="adh_short"/>
    <property type="match status" value="1"/>
</dbReference>
<keyword evidence="1" id="KW-0560">Oxidoreductase</keyword>
<dbReference type="InterPro" id="IPR002347">
    <property type="entry name" value="SDR_fam"/>
</dbReference>
<reference evidence="2 3" key="2">
    <citation type="submission" date="2018-11" db="EMBL/GenBank/DDBJ databases">
        <authorList>
            <consortium name="Pathogen Informatics"/>
        </authorList>
    </citation>
    <scope>NUCLEOTIDE SEQUENCE [LARGE SCALE GENOMIC DNA]</scope>
</reference>
<dbReference type="AlphaFoldDB" id="A0A183ESD6"/>
<dbReference type="SUPFAM" id="SSF51735">
    <property type="entry name" value="NAD(P)-binding Rossmann-fold domains"/>
    <property type="match status" value="1"/>
</dbReference>
<evidence type="ECO:0000313" key="2">
    <source>
        <dbReference type="EMBL" id="VDN42084.1"/>
    </source>
</evidence>
<evidence type="ECO:0000256" key="1">
    <source>
        <dbReference type="ARBA" id="ARBA00023002"/>
    </source>
</evidence>
<dbReference type="WBParaSite" id="GPUH_0002390701-mRNA-1">
    <property type="protein sequence ID" value="GPUH_0002390701-mRNA-1"/>
    <property type="gene ID" value="GPUH_0002390701"/>
</dbReference>
<sequence length="72" mass="7568">MRNRFGLQDAAVALVTGGASGLGKCTVQHLLRHGFNVAIMDLPSSDGAFLSKLFGRQCSFVQANVSPHVLGP</sequence>
<dbReference type="Gene3D" id="3.40.50.720">
    <property type="entry name" value="NAD(P)-binding Rossmann-like Domain"/>
    <property type="match status" value="1"/>
</dbReference>
<dbReference type="GO" id="GO:0016491">
    <property type="term" value="F:oxidoreductase activity"/>
    <property type="evidence" value="ECO:0007669"/>
    <property type="project" value="UniProtKB-KW"/>
</dbReference>
<name>A0A183ESD6_9BILA</name>
<dbReference type="Proteomes" id="UP000271098">
    <property type="component" value="Unassembled WGS sequence"/>
</dbReference>
<accession>A0A183ESD6</accession>
<proteinExistence type="predicted"/>
<dbReference type="OrthoDB" id="5913508at2759"/>
<dbReference type="PANTHER" id="PTHR43658:SF8">
    <property type="entry name" value="17-BETA-HYDROXYSTEROID DEHYDROGENASE 14-RELATED"/>
    <property type="match status" value="1"/>
</dbReference>
<evidence type="ECO:0000313" key="3">
    <source>
        <dbReference type="Proteomes" id="UP000271098"/>
    </source>
</evidence>
<dbReference type="EMBL" id="UYRT01099276">
    <property type="protein sequence ID" value="VDN42084.1"/>
    <property type="molecule type" value="Genomic_DNA"/>
</dbReference>
<evidence type="ECO:0000313" key="4">
    <source>
        <dbReference type="WBParaSite" id="GPUH_0002390701-mRNA-1"/>
    </source>
</evidence>
<reference evidence="4" key="1">
    <citation type="submission" date="2016-06" db="UniProtKB">
        <authorList>
            <consortium name="WormBaseParasite"/>
        </authorList>
    </citation>
    <scope>IDENTIFICATION</scope>
</reference>
<dbReference type="PANTHER" id="PTHR43658">
    <property type="entry name" value="SHORT-CHAIN DEHYDROGENASE/REDUCTASE"/>
    <property type="match status" value="1"/>
</dbReference>
<organism evidence="4">
    <name type="scientific">Gongylonema pulchrum</name>
    <dbReference type="NCBI Taxonomy" id="637853"/>
    <lineage>
        <taxon>Eukaryota</taxon>
        <taxon>Metazoa</taxon>
        <taxon>Ecdysozoa</taxon>
        <taxon>Nematoda</taxon>
        <taxon>Chromadorea</taxon>
        <taxon>Rhabditida</taxon>
        <taxon>Spirurina</taxon>
        <taxon>Spiruromorpha</taxon>
        <taxon>Spiruroidea</taxon>
        <taxon>Gongylonematidae</taxon>
        <taxon>Gongylonema</taxon>
    </lineage>
</organism>
<keyword evidence="3" id="KW-1185">Reference proteome</keyword>
<gene>
    <name evidence="2" type="ORF">GPUH_LOCUS23879</name>
</gene>